<dbReference type="RefSeq" id="WP_106755643.1">
    <property type="nucleotide sequence ID" value="NZ_PXWF02000019.1"/>
</dbReference>
<dbReference type="GO" id="GO:0009279">
    <property type="term" value="C:cell outer membrane"/>
    <property type="evidence" value="ECO:0007669"/>
    <property type="project" value="UniProtKB-SubCell"/>
</dbReference>
<dbReference type="EMBL" id="PXWF02000019">
    <property type="protein sequence ID" value="PWF55531.1"/>
    <property type="molecule type" value="Genomic_DNA"/>
</dbReference>
<dbReference type="Proteomes" id="UP000241421">
    <property type="component" value="Unassembled WGS sequence"/>
</dbReference>
<reference evidence="5 6" key="1">
    <citation type="submission" date="2018-04" db="EMBL/GenBank/DDBJ databases">
        <title>Massilia violaceinigra sp. nov., a novel purple-pigmented bacterium isolated from Tianshan glacier, Xinjiang, China.</title>
        <authorList>
            <person name="Wang H."/>
        </authorList>
    </citation>
    <scope>NUCLEOTIDE SEQUENCE [LARGE SCALE GENOMIC DNA]</scope>
    <source>
        <strain evidence="5 6">B448-2</strain>
    </source>
</reference>
<comment type="subcellular location">
    <subcellularLocation>
        <location evidence="1">Cell outer membrane</location>
    </subcellularLocation>
</comment>
<evidence type="ECO:0000256" key="2">
    <source>
        <dbReference type="ARBA" id="ARBA00022729"/>
    </source>
</evidence>
<dbReference type="Gene3D" id="2.40.160.20">
    <property type="match status" value="1"/>
</dbReference>
<evidence type="ECO:0000256" key="3">
    <source>
        <dbReference type="SAM" id="SignalP"/>
    </source>
</evidence>
<name>A0A2U2I6Z9_9BURK</name>
<evidence type="ECO:0000259" key="4">
    <source>
        <dbReference type="Pfam" id="PF13505"/>
    </source>
</evidence>
<protein>
    <submittedName>
        <fullName evidence="5">Porin family protein</fullName>
    </submittedName>
</protein>
<dbReference type="Pfam" id="PF13505">
    <property type="entry name" value="OMP_b-brl"/>
    <property type="match status" value="1"/>
</dbReference>
<evidence type="ECO:0000256" key="1">
    <source>
        <dbReference type="ARBA" id="ARBA00004442"/>
    </source>
</evidence>
<keyword evidence="6" id="KW-1185">Reference proteome</keyword>
<keyword evidence="2 3" id="KW-0732">Signal</keyword>
<gene>
    <name evidence="5" type="ORF">C7C56_001000</name>
</gene>
<evidence type="ECO:0000313" key="6">
    <source>
        <dbReference type="Proteomes" id="UP000241421"/>
    </source>
</evidence>
<organism evidence="5 6">
    <name type="scientific">Massilia glaciei</name>
    <dbReference type="NCBI Taxonomy" id="1524097"/>
    <lineage>
        <taxon>Bacteria</taxon>
        <taxon>Pseudomonadati</taxon>
        <taxon>Pseudomonadota</taxon>
        <taxon>Betaproteobacteria</taxon>
        <taxon>Burkholderiales</taxon>
        <taxon>Oxalobacteraceae</taxon>
        <taxon>Telluria group</taxon>
        <taxon>Massilia</taxon>
    </lineage>
</organism>
<dbReference type="InterPro" id="IPR027385">
    <property type="entry name" value="Beta-barrel_OMP"/>
</dbReference>
<feature type="chain" id="PRO_5015520518" evidence="3">
    <location>
        <begin position="21"/>
        <end position="186"/>
    </location>
</feature>
<accession>A0A2U2I6Z9</accession>
<dbReference type="SUPFAM" id="SSF56925">
    <property type="entry name" value="OMPA-like"/>
    <property type="match status" value="1"/>
</dbReference>
<proteinExistence type="predicted"/>
<dbReference type="OrthoDB" id="9130661at2"/>
<feature type="signal peptide" evidence="3">
    <location>
        <begin position="1"/>
        <end position="20"/>
    </location>
</feature>
<feature type="domain" description="Outer membrane protein beta-barrel" evidence="4">
    <location>
        <begin position="7"/>
        <end position="186"/>
    </location>
</feature>
<dbReference type="AlphaFoldDB" id="A0A2U2I6Z9"/>
<dbReference type="InterPro" id="IPR011250">
    <property type="entry name" value="OMP/PagP_B-barrel"/>
</dbReference>
<evidence type="ECO:0000313" key="5">
    <source>
        <dbReference type="EMBL" id="PWF55531.1"/>
    </source>
</evidence>
<sequence>MKKLIIALVAGTTLMGVAQAQTPMMQRPYLGVGIATADRIQSLGGDGDWKAGFKLFGGYEMSDTLGIEAGWVDFGEEDYTVLTGGVANRVESDGESFYVAGRMNLPINQQFSAFGKLGISHNRAEQTASLSGFNRKDRDTHLYAGVGAQFKLSEQIALSVEYERFGKKQDFGPKPDVFTVAARYNF</sequence>
<comment type="caution">
    <text evidence="5">The sequence shown here is derived from an EMBL/GenBank/DDBJ whole genome shotgun (WGS) entry which is preliminary data.</text>
</comment>